<dbReference type="RefSeq" id="WP_092498491.1">
    <property type="nucleotide sequence ID" value="NZ_FNFV01000002.1"/>
</dbReference>
<dbReference type="EMBL" id="FNFV01000002">
    <property type="protein sequence ID" value="SDK23914.1"/>
    <property type="molecule type" value="Genomic_DNA"/>
</dbReference>
<dbReference type="PROSITE" id="PS50043">
    <property type="entry name" value="HTH_LUXR_2"/>
    <property type="match status" value="1"/>
</dbReference>
<accession>A0A1G9AAQ7</accession>
<dbReference type="Proteomes" id="UP000199328">
    <property type="component" value="Unassembled WGS sequence"/>
</dbReference>
<protein>
    <submittedName>
        <fullName evidence="5">LuxR family transcriptional regulator</fullName>
    </submittedName>
</protein>
<gene>
    <name evidence="5" type="ORF">SAMN05216257_10236</name>
</gene>
<dbReference type="Pfam" id="PF08281">
    <property type="entry name" value="Sigma70_r4_2"/>
    <property type="match status" value="1"/>
</dbReference>
<sequence length="204" mass="22699">MSGVVSVRDGLNELSRLAPKGYALALRIQYQSALKLEVTYGREWAEHYGRNSYALCDPVISWGLGCEGVVRWSELVDYPDPHDVIGQARRFGLLYGMAVSCGCQESRTIGGFARADREFTDGEMERVAEVVRALHELTRPPRSLTEAQRTALRLVAGGCRYSQAAAELRISESAFKARLKAARERLLARTTTEAIARAREHNLL</sequence>
<dbReference type="InterPro" id="IPR016032">
    <property type="entry name" value="Sig_transdc_resp-reg_C-effctor"/>
</dbReference>
<dbReference type="Gene3D" id="1.10.10.10">
    <property type="entry name" value="Winged helix-like DNA-binding domain superfamily/Winged helix DNA-binding domain"/>
    <property type="match status" value="1"/>
</dbReference>
<evidence type="ECO:0000313" key="6">
    <source>
        <dbReference type="Proteomes" id="UP000199328"/>
    </source>
</evidence>
<dbReference type="InterPro" id="IPR000792">
    <property type="entry name" value="Tscrpt_reg_LuxR_C"/>
</dbReference>
<proteinExistence type="predicted"/>
<dbReference type="Gene3D" id="3.30.450.80">
    <property type="entry name" value="Transcription factor LuxR-like, autoinducer-binding domain"/>
    <property type="match status" value="1"/>
</dbReference>
<reference evidence="6" key="1">
    <citation type="submission" date="2016-10" db="EMBL/GenBank/DDBJ databases">
        <authorList>
            <person name="Varghese N."/>
            <person name="Submissions S."/>
        </authorList>
    </citation>
    <scope>NUCLEOTIDE SEQUENCE [LARGE SCALE GENOMIC DNA]</scope>
    <source>
        <strain evidence="6">CGMCC 1.10789</strain>
    </source>
</reference>
<dbReference type="SUPFAM" id="SSF75516">
    <property type="entry name" value="Pheromone-binding domain of LuxR-like quorum-sensing transcription factors"/>
    <property type="match status" value="1"/>
</dbReference>
<dbReference type="InterPro" id="IPR005143">
    <property type="entry name" value="TF_LuxR_autoind-bd_dom"/>
</dbReference>
<keyword evidence="2" id="KW-0238">DNA-binding</keyword>
<keyword evidence="6" id="KW-1185">Reference proteome</keyword>
<dbReference type="GO" id="GO:0006352">
    <property type="term" value="P:DNA-templated transcription initiation"/>
    <property type="evidence" value="ECO:0007669"/>
    <property type="project" value="InterPro"/>
</dbReference>
<dbReference type="GO" id="GO:0016987">
    <property type="term" value="F:sigma factor activity"/>
    <property type="evidence" value="ECO:0007669"/>
    <property type="project" value="InterPro"/>
</dbReference>
<feature type="domain" description="HTH luxR-type" evidence="4">
    <location>
        <begin position="137"/>
        <end position="202"/>
    </location>
</feature>
<evidence type="ECO:0000256" key="2">
    <source>
        <dbReference type="ARBA" id="ARBA00023125"/>
    </source>
</evidence>
<dbReference type="InterPro" id="IPR036693">
    <property type="entry name" value="TF_LuxR_autoind-bd_dom_sf"/>
</dbReference>
<evidence type="ECO:0000256" key="3">
    <source>
        <dbReference type="ARBA" id="ARBA00023163"/>
    </source>
</evidence>
<keyword evidence="1" id="KW-0805">Transcription regulation</keyword>
<evidence type="ECO:0000259" key="4">
    <source>
        <dbReference type="PROSITE" id="PS50043"/>
    </source>
</evidence>
<dbReference type="Pfam" id="PF03472">
    <property type="entry name" value="Autoind_bind"/>
    <property type="match status" value="1"/>
</dbReference>
<dbReference type="SUPFAM" id="SSF46894">
    <property type="entry name" value="C-terminal effector domain of the bipartite response regulators"/>
    <property type="match status" value="1"/>
</dbReference>
<dbReference type="OrthoDB" id="7826109at2"/>
<keyword evidence="3" id="KW-0804">Transcription</keyword>
<dbReference type="InterPro" id="IPR013249">
    <property type="entry name" value="RNA_pol_sigma70_r4_t2"/>
</dbReference>
<dbReference type="InterPro" id="IPR036388">
    <property type="entry name" value="WH-like_DNA-bd_sf"/>
</dbReference>
<evidence type="ECO:0000313" key="5">
    <source>
        <dbReference type="EMBL" id="SDK23914.1"/>
    </source>
</evidence>
<dbReference type="STRING" id="990712.SAMN05216257_10236"/>
<name>A0A1G9AAQ7_9RHOB</name>
<evidence type="ECO:0000256" key="1">
    <source>
        <dbReference type="ARBA" id="ARBA00023015"/>
    </source>
</evidence>
<dbReference type="AlphaFoldDB" id="A0A1G9AAQ7"/>
<dbReference type="SMART" id="SM00421">
    <property type="entry name" value="HTH_LUXR"/>
    <property type="match status" value="1"/>
</dbReference>
<organism evidence="5 6">
    <name type="scientific">Meinhardsimonia xiamenensis</name>
    <dbReference type="NCBI Taxonomy" id="990712"/>
    <lineage>
        <taxon>Bacteria</taxon>
        <taxon>Pseudomonadati</taxon>
        <taxon>Pseudomonadota</taxon>
        <taxon>Alphaproteobacteria</taxon>
        <taxon>Rhodobacterales</taxon>
        <taxon>Paracoccaceae</taxon>
        <taxon>Meinhardsimonia</taxon>
    </lineage>
</organism>
<dbReference type="GO" id="GO:0003677">
    <property type="term" value="F:DNA binding"/>
    <property type="evidence" value="ECO:0007669"/>
    <property type="project" value="UniProtKB-KW"/>
</dbReference>